<comment type="function">
    <text evidence="5">Non-catalytic subunit of the queuine tRNA-ribosyltransferase (TGT) that catalyzes the base-exchange of a guanine (G) residue with queuine (Q) at position 34 (anticodon wobble position) in tRNAs with GU(N) anticodons (tRNA-Asp, -Asn, -His and -Tyr), resulting in the hypermodified nucleoside queuosine (7-(((4,5-cis-dihydroxy-2-cyclopenten-1-yl)amino)methyl)-7-deazaguanosine).</text>
</comment>
<feature type="binding site" evidence="5">
    <location>
        <position position="339"/>
    </location>
    <ligand>
        <name>Zn(2+)</name>
        <dbReference type="ChEBI" id="CHEBI:29105"/>
    </ligand>
</feature>
<keyword evidence="1 5" id="KW-0963">Cytoplasm</keyword>
<sequence>MPFRVLKDALTDGLAARLGRLSLPRRRPIETPNFIAVASRGVVPHLTPDNITRHTSFGGAHMALEDFLDKKEPAILNVPPSQSKVLHSFTAFPQHLATVLGPRRCPPVRTPSGNGSKSLTIWTSNGGASLTIAEYATYVEKLQPDIAVGPADLFHTSPTPSKKLVRMAERTEDWMDQFLLDGHGRPDRLRDADVAIFAPVLSAPYPIQWQYLNSLAEDHAGHLSGLALYGVDILPEVTENHESLVPLARLSMQLPPSPQDVLAQVAAGIDVCTIPFVNSASDAGVALAFQFPPPVAGVAGDLQGPGVTAATATPRPLGIDMWSPDHVTSPSPFVEGCPCYACTKHHRAYVHHLLRAHEMLAWTLLQIHNHHVLSAFFESIRCVLETAPGAAFREYVRSFADTYESEIPLGTGTRPRVRGYHFKSEGGEGKANTPRWEKYDENAQLTTASNAHNQTENGGDEHEGQWHATLGCHSDAQQGSTK</sequence>
<comment type="similarity">
    <text evidence="5">Belongs to the queuine tRNA-ribosyltransferase family. QTRT2 subfamily.</text>
</comment>
<keyword evidence="4 5" id="KW-0862">Zinc</keyword>
<evidence type="ECO:0000256" key="5">
    <source>
        <dbReference type="HAMAP-Rule" id="MF_03043"/>
    </source>
</evidence>
<comment type="subcellular location">
    <subcellularLocation>
        <location evidence="5">Cytoplasm</location>
    </subcellularLocation>
</comment>
<dbReference type="GO" id="GO:0046872">
    <property type="term" value="F:metal ion binding"/>
    <property type="evidence" value="ECO:0007669"/>
    <property type="project" value="UniProtKB-KW"/>
</dbReference>
<dbReference type="Proteomes" id="UP000272025">
    <property type="component" value="Unassembled WGS sequence"/>
</dbReference>
<keyword evidence="9" id="KW-1185">Reference proteome</keyword>
<dbReference type="EMBL" id="ML119054">
    <property type="protein sequence ID" value="ROT39270.1"/>
    <property type="molecule type" value="Genomic_DNA"/>
</dbReference>
<keyword evidence="2 5" id="KW-0819">tRNA processing</keyword>
<dbReference type="SUPFAM" id="SSF51713">
    <property type="entry name" value="tRNA-guanine transglycosylase"/>
    <property type="match status" value="1"/>
</dbReference>
<dbReference type="Gene3D" id="3.20.20.105">
    <property type="entry name" value="Queuine tRNA-ribosyltransferase-like"/>
    <property type="match status" value="1"/>
</dbReference>
<evidence type="ECO:0000256" key="1">
    <source>
        <dbReference type="ARBA" id="ARBA00022490"/>
    </source>
</evidence>
<evidence type="ECO:0000256" key="6">
    <source>
        <dbReference type="SAM" id="MobiDB-lite"/>
    </source>
</evidence>
<dbReference type="InterPro" id="IPR036511">
    <property type="entry name" value="TGT-like_sf"/>
</dbReference>
<protein>
    <recommendedName>
        <fullName evidence="5">Queuine tRNA-ribosyltransferase accessory subunit 2</fullName>
    </recommendedName>
    <alternativeName>
        <fullName evidence="5">Queuine tRNA-ribosyltransferase domain-containing protein 1</fullName>
    </alternativeName>
</protein>
<gene>
    <name evidence="8" type="ORF">SODALDRAFT_339670</name>
</gene>
<comment type="cofactor">
    <cofactor evidence="5">
        <name>Zn(2+)</name>
        <dbReference type="ChEBI" id="CHEBI:29105"/>
    </cofactor>
    <text evidence="5">Binds 1 zinc ion per subunit.</text>
</comment>
<dbReference type="PANTHER" id="PTHR46064:SF1">
    <property type="entry name" value="QUEUINE TRNA-RIBOSYLTRANSFERASE ACCESSORY SUBUNIT 2"/>
    <property type="match status" value="1"/>
</dbReference>
<dbReference type="GO" id="GO:0008479">
    <property type="term" value="F:tRNA-guanosine(34) queuine transglycosylase activity"/>
    <property type="evidence" value="ECO:0007669"/>
    <property type="project" value="UniProtKB-UniRule"/>
</dbReference>
<accession>A0A3N2PXL4</accession>
<evidence type="ECO:0000259" key="7">
    <source>
        <dbReference type="Pfam" id="PF01702"/>
    </source>
</evidence>
<dbReference type="OrthoDB" id="27601at2759"/>
<proteinExistence type="inferred from homology"/>
<name>A0A3N2PXL4_SODAK</name>
<evidence type="ECO:0000256" key="2">
    <source>
        <dbReference type="ARBA" id="ARBA00022694"/>
    </source>
</evidence>
<dbReference type="GO" id="GO:0006400">
    <property type="term" value="P:tRNA modification"/>
    <property type="evidence" value="ECO:0007669"/>
    <property type="project" value="InterPro"/>
</dbReference>
<feature type="binding site" evidence="5">
    <location>
        <position position="337"/>
    </location>
    <ligand>
        <name>Zn(2+)</name>
        <dbReference type="ChEBI" id="CHEBI:29105"/>
    </ligand>
</feature>
<dbReference type="Pfam" id="PF01702">
    <property type="entry name" value="TGT"/>
    <property type="match status" value="1"/>
</dbReference>
<keyword evidence="3 5" id="KW-0479">Metal-binding</keyword>
<dbReference type="HAMAP" id="MF_03043">
    <property type="entry name" value="QTRT2"/>
    <property type="match status" value="1"/>
</dbReference>
<comment type="subunit">
    <text evidence="5">Heterodimer of a catalytic subunit and an accessory subunit.</text>
</comment>
<evidence type="ECO:0000313" key="9">
    <source>
        <dbReference type="Proteomes" id="UP000272025"/>
    </source>
</evidence>
<feature type="domain" description="tRNA-guanine(15) transglycosylase-like" evidence="7">
    <location>
        <begin position="15"/>
        <end position="404"/>
    </location>
</feature>
<dbReference type="InterPro" id="IPR002616">
    <property type="entry name" value="tRNA_ribo_trans-like"/>
</dbReference>
<dbReference type="AlphaFoldDB" id="A0A3N2PXL4"/>
<evidence type="ECO:0000313" key="8">
    <source>
        <dbReference type="EMBL" id="ROT39270.1"/>
    </source>
</evidence>
<feature type="compositionally biased region" description="Polar residues" evidence="6">
    <location>
        <begin position="443"/>
        <end position="457"/>
    </location>
</feature>
<feature type="binding site" evidence="5">
    <location>
        <position position="342"/>
    </location>
    <ligand>
        <name>Zn(2+)</name>
        <dbReference type="ChEBI" id="CHEBI:29105"/>
    </ligand>
</feature>
<reference evidence="8 9" key="1">
    <citation type="journal article" date="2018" name="Mol. Ecol.">
        <title>The obligate alkalophilic soda-lake fungus Sodiomyces alkalinus has shifted to a protein diet.</title>
        <authorList>
            <person name="Grum-Grzhimaylo A.A."/>
            <person name="Falkoski D.L."/>
            <person name="van den Heuvel J."/>
            <person name="Valero-Jimenez C.A."/>
            <person name="Min B."/>
            <person name="Choi I.G."/>
            <person name="Lipzen A."/>
            <person name="Daum C.G."/>
            <person name="Aanen D.K."/>
            <person name="Tsang A."/>
            <person name="Henrissat B."/>
            <person name="Bilanenko E.N."/>
            <person name="de Vries R.P."/>
            <person name="van Kan J.A.L."/>
            <person name="Grigoriev I.V."/>
            <person name="Debets A.J.M."/>
        </authorList>
    </citation>
    <scope>NUCLEOTIDE SEQUENCE [LARGE SCALE GENOMIC DNA]</scope>
    <source>
        <strain evidence="8 9">F11</strain>
    </source>
</reference>
<dbReference type="STRING" id="1314773.A0A3N2PXL4"/>
<feature type="region of interest" description="Disordered" evidence="6">
    <location>
        <begin position="441"/>
        <end position="482"/>
    </location>
</feature>
<organism evidence="8 9">
    <name type="scientific">Sodiomyces alkalinus (strain CBS 110278 / VKM F-3762 / F11)</name>
    <name type="common">Alkaliphilic filamentous fungus</name>
    <dbReference type="NCBI Taxonomy" id="1314773"/>
    <lineage>
        <taxon>Eukaryota</taxon>
        <taxon>Fungi</taxon>
        <taxon>Dikarya</taxon>
        <taxon>Ascomycota</taxon>
        <taxon>Pezizomycotina</taxon>
        <taxon>Sordariomycetes</taxon>
        <taxon>Hypocreomycetidae</taxon>
        <taxon>Glomerellales</taxon>
        <taxon>Plectosphaerellaceae</taxon>
        <taxon>Sodiomyces</taxon>
    </lineage>
</organism>
<feature type="binding site" evidence="5">
    <location>
        <position position="368"/>
    </location>
    <ligand>
        <name>Zn(2+)</name>
        <dbReference type="ChEBI" id="CHEBI:29105"/>
    </ligand>
</feature>
<dbReference type="GO" id="GO:0005737">
    <property type="term" value="C:cytoplasm"/>
    <property type="evidence" value="ECO:0007669"/>
    <property type="project" value="UniProtKB-SubCell"/>
</dbReference>
<dbReference type="PANTHER" id="PTHR46064">
    <property type="entry name" value="QUEUINE TRNA-RIBOSYLTRANSFERASE ACCESSORY SUBUNIT 2"/>
    <property type="match status" value="1"/>
</dbReference>
<evidence type="ECO:0000256" key="4">
    <source>
        <dbReference type="ARBA" id="ARBA00022833"/>
    </source>
</evidence>
<dbReference type="InterPro" id="IPR028592">
    <property type="entry name" value="QTRTD1"/>
</dbReference>
<dbReference type="GeneID" id="39581354"/>
<dbReference type="RefSeq" id="XP_028467076.1">
    <property type="nucleotide sequence ID" value="XM_028612876.1"/>
</dbReference>
<dbReference type="InterPro" id="IPR050852">
    <property type="entry name" value="Queuine_tRNA-ribosyltrfase"/>
</dbReference>
<evidence type="ECO:0000256" key="3">
    <source>
        <dbReference type="ARBA" id="ARBA00022723"/>
    </source>
</evidence>